<feature type="domain" description="SET" evidence="2">
    <location>
        <begin position="52"/>
        <end position="212"/>
    </location>
</feature>
<proteinExistence type="predicted"/>
<keyword evidence="4" id="KW-1185">Reference proteome</keyword>
<dbReference type="InterPro" id="IPR053185">
    <property type="entry name" value="SET_domain_protein"/>
</dbReference>
<dbReference type="Proteomes" id="UP000811619">
    <property type="component" value="Unassembled WGS sequence"/>
</dbReference>
<dbReference type="OrthoDB" id="265717at2759"/>
<feature type="compositionally biased region" description="Basic and acidic residues" evidence="1">
    <location>
        <begin position="402"/>
        <end position="413"/>
    </location>
</feature>
<protein>
    <recommendedName>
        <fullName evidence="2">SET domain-containing protein</fullName>
    </recommendedName>
</protein>
<dbReference type="CDD" id="cd20071">
    <property type="entry name" value="SET_SMYD"/>
    <property type="match status" value="1"/>
</dbReference>
<dbReference type="SMART" id="SM00317">
    <property type="entry name" value="SET"/>
    <property type="match status" value="1"/>
</dbReference>
<reference evidence="3" key="1">
    <citation type="journal article" date="2020" name="bioRxiv">
        <title>Whole genome comparisons of ergot fungi reveals the divergence and evolution of species within the genus Claviceps are the result of varying mechanisms driving genome evolution and host range expansion.</title>
        <authorList>
            <person name="Wyka S.A."/>
            <person name="Mondo S.J."/>
            <person name="Liu M."/>
            <person name="Dettman J."/>
            <person name="Nalam V."/>
            <person name="Broders K.D."/>
        </authorList>
    </citation>
    <scope>NUCLEOTIDE SEQUENCE</scope>
    <source>
        <strain evidence="3">CCC 489</strain>
    </source>
</reference>
<dbReference type="AlphaFoldDB" id="A0A8K0NGS7"/>
<dbReference type="InterPro" id="IPR001214">
    <property type="entry name" value="SET_dom"/>
</dbReference>
<evidence type="ECO:0000313" key="3">
    <source>
        <dbReference type="EMBL" id="KAG5926247.1"/>
    </source>
</evidence>
<dbReference type="PANTHER" id="PTHR47332">
    <property type="entry name" value="SET DOMAIN-CONTAINING PROTEIN 5"/>
    <property type="match status" value="1"/>
</dbReference>
<gene>
    <name evidence="3" type="ORF">E4U42_003487</name>
</gene>
<dbReference type="EMBL" id="SRPY01000283">
    <property type="protein sequence ID" value="KAG5926247.1"/>
    <property type="molecule type" value="Genomic_DNA"/>
</dbReference>
<evidence type="ECO:0000259" key="2">
    <source>
        <dbReference type="PROSITE" id="PS50280"/>
    </source>
</evidence>
<organism evidence="3 4">
    <name type="scientific">Claviceps africana</name>
    <dbReference type="NCBI Taxonomy" id="83212"/>
    <lineage>
        <taxon>Eukaryota</taxon>
        <taxon>Fungi</taxon>
        <taxon>Dikarya</taxon>
        <taxon>Ascomycota</taxon>
        <taxon>Pezizomycotina</taxon>
        <taxon>Sordariomycetes</taxon>
        <taxon>Hypocreomycetidae</taxon>
        <taxon>Hypocreales</taxon>
        <taxon>Clavicipitaceae</taxon>
        <taxon>Claviceps</taxon>
    </lineage>
</organism>
<dbReference type="Gene3D" id="2.170.270.10">
    <property type="entry name" value="SET domain"/>
    <property type="match status" value="1"/>
</dbReference>
<sequence>MQNWGTYASLYKIVWRGMGGGMWPCWRSGFRVPTPAKTPLRISRLIQSATDGPLYALQDVPSKGKGLIATRNILKGTRILSEQALITLPAPDVGEETAWLRSLCQQVEALSSDQRRAFLSMHNTDTFMNATERYHGIFRLNSLPMDVVREAIVTIKKEATVTIGSGIFLDASRINHACDNNSQPMWNERIQRHTVHALRDIRAGEEITITYIPPFKNYQARQRELQERFKFTCSCGLCSLPEEQREVNDRRAERCEDAYQRSTQLKHQFHLHAKSGCMLLGIAPLNIAASIFYYAFDMLACYGEQVQLFEELGLEDINLAILLTRAATHCITFGDLARGRILAQRAASVSKTAMGGDSELAIECADLARCPSEHPLYGVSMTLKTTVEEEPQGLSPEDFEDWLWRRSDRPPSN</sequence>
<dbReference type="PROSITE" id="PS50280">
    <property type="entry name" value="SET"/>
    <property type="match status" value="1"/>
</dbReference>
<evidence type="ECO:0000256" key="1">
    <source>
        <dbReference type="SAM" id="MobiDB-lite"/>
    </source>
</evidence>
<dbReference type="InterPro" id="IPR046341">
    <property type="entry name" value="SET_dom_sf"/>
</dbReference>
<dbReference type="PANTHER" id="PTHR47332:SF2">
    <property type="entry name" value="SET-6"/>
    <property type="match status" value="1"/>
</dbReference>
<dbReference type="Pfam" id="PF00856">
    <property type="entry name" value="SET"/>
    <property type="match status" value="1"/>
</dbReference>
<accession>A0A8K0NGS7</accession>
<evidence type="ECO:0000313" key="4">
    <source>
        <dbReference type="Proteomes" id="UP000811619"/>
    </source>
</evidence>
<feature type="region of interest" description="Disordered" evidence="1">
    <location>
        <begin position="387"/>
        <end position="413"/>
    </location>
</feature>
<dbReference type="SUPFAM" id="SSF82199">
    <property type="entry name" value="SET domain"/>
    <property type="match status" value="1"/>
</dbReference>
<name>A0A8K0NGS7_9HYPO</name>
<comment type="caution">
    <text evidence="3">The sequence shown here is derived from an EMBL/GenBank/DDBJ whole genome shotgun (WGS) entry which is preliminary data.</text>
</comment>